<evidence type="ECO:0000256" key="2">
    <source>
        <dbReference type="ARBA" id="ARBA00023015"/>
    </source>
</evidence>
<keyword evidence="2" id="KW-0805">Transcription regulation</keyword>
<dbReference type="InterPro" id="IPR000847">
    <property type="entry name" value="LysR_HTH_N"/>
</dbReference>
<dbReference type="Pfam" id="PF00126">
    <property type="entry name" value="HTH_1"/>
    <property type="match status" value="1"/>
</dbReference>
<dbReference type="RefSeq" id="WP_331215445.1">
    <property type="nucleotide sequence ID" value="NZ_JAZGQK010000013.1"/>
</dbReference>
<dbReference type="InterPro" id="IPR036390">
    <property type="entry name" value="WH_DNA-bd_sf"/>
</dbReference>
<dbReference type="Proteomes" id="UP001332243">
    <property type="component" value="Unassembled WGS sequence"/>
</dbReference>
<dbReference type="SUPFAM" id="SSF46785">
    <property type="entry name" value="Winged helix' DNA-binding domain"/>
    <property type="match status" value="1"/>
</dbReference>
<name>A0ABU7RV04_9ACTN</name>
<evidence type="ECO:0000259" key="5">
    <source>
        <dbReference type="PROSITE" id="PS50931"/>
    </source>
</evidence>
<proteinExistence type="inferred from homology"/>
<keyword evidence="7" id="KW-1185">Reference proteome</keyword>
<dbReference type="InterPro" id="IPR036388">
    <property type="entry name" value="WH-like_DNA-bd_sf"/>
</dbReference>
<evidence type="ECO:0000256" key="3">
    <source>
        <dbReference type="ARBA" id="ARBA00023125"/>
    </source>
</evidence>
<feature type="domain" description="HTH lysR-type" evidence="5">
    <location>
        <begin position="1"/>
        <end position="59"/>
    </location>
</feature>
<sequence>MDIVRACQAFVAVSGHGSFTVGAAAAGMPQSVASRRIAALEEHFGAKLFDRSSRNVSLTPFGRDMLSSARRLVELVEAMEHDAERARQRPFRLAVPAVSAPRQLAGLVAEARRHDLNLALRAAGPGERAALARTLEVRAAIVSVPADGAPWRIPLGLAGSAEPAGQTIYVETLRAGRAGRAARRRRLWIQPEDDVPHVRDRAIRLRNEVGLQPTQVAVAASLVDAAADVLGSADLLLCSAVQADELGLHWRPIGEVELVRGYDVAAGLREDAQRIRALPLATIGRCLGMPDHGSRSGDVPGDGEA</sequence>
<dbReference type="PANTHER" id="PTHR30346">
    <property type="entry name" value="TRANSCRIPTIONAL DUAL REGULATOR HCAR-RELATED"/>
    <property type="match status" value="1"/>
</dbReference>
<dbReference type="PROSITE" id="PS50931">
    <property type="entry name" value="HTH_LYSR"/>
    <property type="match status" value="1"/>
</dbReference>
<keyword evidence="4" id="KW-0804">Transcription</keyword>
<protein>
    <submittedName>
        <fullName evidence="6">LysR family transcriptional regulator</fullName>
    </submittedName>
</protein>
<evidence type="ECO:0000256" key="4">
    <source>
        <dbReference type="ARBA" id="ARBA00023163"/>
    </source>
</evidence>
<reference evidence="6 7" key="1">
    <citation type="submission" date="2024-01" db="EMBL/GenBank/DDBJ databases">
        <title>Genome insights into Plantactinospora sonchi sp. nov.</title>
        <authorList>
            <person name="Wang L."/>
        </authorList>
    </citation>
    <scope>NUCLEOTIDE SEQUENCE [LARGE SCALE GENOMIC DNA]</scope>
    <source>
        <strain evidence="6 7">NEAU-QY2</strain>
    </source>
</reference>
<comment type="similarity">
    <text evidence="1">Belongs to the LysR transcriptional regulatory family.</text>
</comment>
<dbReference type="EMBL" id="JAZGQK010000013">
    <property type="protein sequence ID" value="MEE6260329.1"/>
    <property type="molecule type" value="Genomic_DNA"/>
</dbReference>
<evidence type="ECO:0000313" key="7">
    <source>
        <dbReference type="Proteomes" id="UP001332243"/>
    </source>
</evidence>
<accession>A0ABU7RV04</accession>
<dbReference type="PANTHER" id="PTHR30346:SF0">
    <property type="entry name" value="HCA OPERON TRANSCRIPTIONAL ACTIVATOR HCAR"/>
    <property type="match status" value="1"/>
</dbReference>
<keyword evidence="3" id="KW-0238">DNA-binding</keyword>
<comment type="caution">
    <text evidence="6">The sequence shown here is derived from an EMBL/GenBank/DDBJ whole genome shotgun (WGS) entry which is preliminary data.</text>
</comment>
<dbReference type="Gene3D" id="1.10.10.10">
    <property type="entry name" value="Winged helix-like DNA-binding domain superfamily/Winged helix DNA-binding domain"/>
    <property type="match status" value="1"/>
</dbReference>
<evidence type="ECO:0000256" key="1">
    <source>
        <dbReference type="ARBA" id="ARBA00009437"/>
    </source>
</evidence>
<gene>
    <name evidence="6" type="ORF">V1633_17735</name>
</gene>
<evidence type="ECO:0000313" key="6">
    <source>
        <dbReference type="EMBL" id="MEE6260329.1"/>
    </source>
</evidence>
<organism evidence="6 7">
    <name type="scientific">Plantactinospora sonchi</name>
    <dbReference type="NCBI Taxonomy" id="1544735"/>
    <lineage>
        <taxon>Bacteria</taxon>
        <taxon>Bacillati</taxon>
        <taxon>Actinomycetota</taxon>
        <taxon>Actinomycetes</taxon>
        <taxon>Micromonosporales</taxon>
        <taxon>Micromonosporaceae</taxon>
        <taxon>Plantactinospora</taxon>
    </lineage>
</organism>